<gene>
    <name evidence="2" type="ORF">C2G38_2148932</name>
</gene>
<keyword evidence="1" id="KW-0472">Membrane</keyword>
<reference evidence="2 3" key="1">
    <citation type="submission" date="2018-06" db="EMBL/GenBank/DDBJ databases">
        <title>Comparative genomics reveals the genomic features of Rhizophagus irregularis, R. cerebriforme, R. diaphanum and Gigaspora rosea, and their symbiotic lifestyle signature.</title>
        <authorList>
            <person name="Morin E."/>
            <person name="San Clemente H."/>
            <person name="Chen E.C.H."/>
            <person name="De La Providencia I."/>
            <person name="Hainaut M."/>
            <person name="Kuo A."/>
            <person name="Kohler A."/>
            <person name="Murat C."/>
            <person name="Tang N."/>
            <person name="Roy S."/>
            <person name="Loubradou J."/>
            <person name="Henrissat B."/>
            <person name="Grigoriev I.V."/>
            <person name="Corradi N."/>
            <person name="Roux C."/>
            <person name="Martin F.M."/>
        </authorList>
    </citation>
    <scope>NUCLEOTIDE SEQUENCE [LARGE SCALE GENOMIC DNA]</scope>
    <source>
        <strain evidence="2 3">DAOM 194757</strain>
    </source>
</reference>
<dbReference type="EMBL" id="QKWP01002144">
    <property type="protein sequence ID" value="RIB04627.1"/>
    <property type="molecule type" value="Genomic_DNA"/>
</dbReference>
<organism evidence="2 3">
    <name type="scientific">Gigaspora rosea</name>
    <dbReference type="NCBI Taxonomy" id="44941"/>
    <lineage>
        <taxon>Eukaryota</taxon>
        <taxon>Fungi</taxon>
        <taxon>Fungi incertae sedis</taxon>
        <taxon>Mucoromycota</taxon>
        <taxon>Glomeromycotina</taxon>
        <taxon>Glomeromycetes</taxon>
        <taxon>Diversisporales</taxon>
        <taxon>Gigasporaceae</taxon>
        <taxon>Gigaspora</taxon>
    </lineage>
</organism>
<dbReference type="AlphaFoldDB" id="A0A397U6E1"/>
<evidence type="ECO:0000313" key="2">
    <source>
        <dbReference type="EMBL" id="RIB04627.1"/>
    </source>
</evidence>
<name>A0A397U6E1_9GLOM</name>
<keyword evidence="1" id="KW-1133">Transmembrane helix</keyword>
<evidence type="ECO:0000256" key="1">
    <source>
        <dbReference type="SAM" id="Phobius"/>
    </source>
</evidence>
<evidence type="ECO:0000313" key="3">
    <source>
        <dbReference type="Proteomes" id="UP000266673"/>
    </source>
</evidence>
<proteinExistence type="predicted"/>
<dbReference type="Proteomes" id="UP000266673">
    <property type="component" value="Unassembled WGS sequence"/>
</dbReference>
<accession>A0A397U6E1</accession>
<comment type="caution">
    <text evidence="2">The sequence shown here is derived from an EMBL/GenBank/DDBJ whole genome shotgun (WGS) entry which is preliminary data.</text>
</comment>
<keyword evidence="3" id="KW-1185">Reference proteome</keyword>
<protein>
    <submittedName>
        <fullName evidence="2">Uncharacterized protein</fullName>
    </submittedName>
</protein>
<feature type="transmembrane region" description="Helical" evidence="1">
    <location>
        <begin position="48"/>
        <end position="73"/>
    </location>
</feature>
<keyword evidence="1" id="KW-0812">Transmembrane</keyword>
<sequence length="135" mass="15144">MVVLSGDQPNSVNVRFRVSLYSLSSVGCQISVFNKLSTVSSWNGYLRFVGWLCLLFAELVIYLSCGCIHLLVIEGLEVASCLRHWSVCKKCKKLSYLYIREVYSQKVCYVLGVTCVIGKCRGGDTLYTLFGYVIT</sequence>